<dbReference type="InterPro" id="IPR000259">
    <property type="entry name" value="Adhesion_dom_fimbrial"/>
</dbReference>
<reference evidence="6 7" key="1">
    <citation type="submission" date="2020-04" db="EMBL/GenBank/DDBJ databases">
        <title>Molecular characterization of pseudomonads from Agaricus bisporus reveal novel blotch 2 pathogens in Western Europe.</title>
        <authorList>
            <person name="Taparia T."/>
            <person name="Krijger M."/>
            <person name="Haynes E."/>
            <person name="Elpinstone J.G."/>
            <person name="Noble R."/>
            <person name="Van Der Wolf J."/>
        </authorList>
    </citation>
    <scope>NUCLEOTIDE SEQUENCE [LARGE SCALE GENOMIC DNA]</scope>
    <source>
        <strain evidence="6 7">IPO3737</strain>
    </source>
</reference>
<dbReference type="Pfam" id="PF00419">
    <property type="entry name" value="Fimbrial"/>
    <property type="match status" value="1"/>
</dbReference>
<dbReference type="AlphaFoldDB" id="A0A7Y7YEK3"/>
<keyword evidence="3" id="KW-0281">Fimbrium</keyword>
<organism evidence="6 7">
    <name type="scientific">Pseudomonas gingeri</name>
    <dbReference type="NCBI Taxonomy" id="117681"/>
    <lineage>
        <taxon>Bacteria</taxon>
        <taxon>Pseudomonadati</taxon>
        <taxon>Pseudomonadota</taxon>
        <taxon>Gammaproteobacteria</taxon>
        <taxon>Pseudomonadales</taxon>
        <taxon>Pseudomonadaceae</taxon>
        <taxon>Pseudomonas</taxon>
    </lineage>
</organism>
<dbReference type="GO" id="GO:0009289">
    <property type="term" value="C:pilus"/>
    <property type="evidence" value="ECO:0007669"/>
    <property type="project" value="UniProtKB-SubCell"/>
</dbReference>
<dbReference type="InterPro" id="IPR008966">
    <property type="entry name" value="Adhesion_dom_sf"/>
</dbReference>
<keyword evidence="4" id="KW-0732">Signal</keyword>
<dbReference type="PANTHER" id="PTHR33420:SF14">
    <property type="entry name" value="TYPE 1 FIMBRIN D-MANNOSE SPECIFIC ADHESIN"/>
    <property type="match status" value="1"/>
</dbReference>
<dbReference type="SUPFAM" id="SSF49401">
    <property type="entry name" value="Bacterial adhesins"/>
    <property type="match status" value="1"/>
</dbReference>
<dbReference type="RefSeq" id="WP_177058330.1">
    <property type="nucleotide sequence ID" value="NZ_JACAPS010000018.1"/>
</dbReference>
<evidence type="ECO:0000313" key="6">
    <source>
        <dbReference type="EMBL" id="NWC34795.1"/>
    </source>
</evidence>
<feature type="domain" description="Fimbrial-type adhesion" evidence="5">
    <location>
        <begin position="31"/>
        <end position="172"/>
    </location>
</feature>
<dbReference type="PANTHER" id="PTHR33420">
    <property type="entry name" value="FIMBRIAL SUBUNIT ELFA-RELATED"/>
    <property type="match status" value="1"/>
</dbReference>
<comment type="subcellular location">
    <subcellularLocation>
        <location evidence="1">Fimbrium</location>
    </subcellularLocation>
</comment>
<evidence type="ECO:0000313" key="7">
    <source>
        <dbReference type="Proteomes" id="UP000520592"/>
    </source>
</evidence>
<evidence type="ECO:0000259" key="5">
    <source>
        <dbReference type="Pfam" id="PF00419"/>
    </source>
</evidence>
<comment type="similarity">
    <text evidence="2">Belongs to the fimbrial protein family.</text>
</comment>
<dbReference type="EMBL" id="JACAQD010000024">
    <property type="protein sequence ID" value="NWC34795.1"/>
    <property type="molecule type" value="Genomic_DNA"/>
</dbReference>
<evidence type="ECO:0000256" key="1">
    <source>
        <dbReference type="ARBA" id="ARBA00004561"/>
    </source>
</evidence>
<dbReference type="InterPro" id="IPR050263">
    <property type="entry name" value="Bact_Fimbrial_Adh_Pro"/>
</dbReference>
<accession>A0A7Y7YEK3</accession>
<protein>
    <submittedName>
        <fullName evidence="6">Fimbrial protein</fullName>
    </submittedName>
</protein>
<feature type="signal peptide" evidence="4">
    <location>
        <begin position="1"/>
        <end position="20"/>
    </location>
</feature>
<feature type="chain" id="PRO_5031231287" evidence="4">
    <location>
        <begin position="21"/>
        <end position="173"/>
    </location>
</feature>
<dbReference type="GO" id="GO:0043709">
    <property type="term" value="P:cell adhesion involved in single-species biofilm formation"/>
    <property type="evidence" value="ECO:0007669"/>
    <property type="project" value="TreeGrafter"/>
</dbReference>
<dbReference type="Proteomes" id="UP000520592">
    <property type="component" value="Unassembled WGS sequence"/>
</dbReference>
<gene>
    <name evidence="6" type="ORF">HX876_20620</name>
</gene>
<dbReference type="Gene3D" id="2.60.40.1090">
    <property type="entry name" value="Fimbrial-type adhesion domain"/>
    <property type="match status" value="1"/>
</dbReference>
<comment type="caution">
    <text evidence="6">The sequence shown here is derived from an EMBL/GenBank/DDBJ whole genome shotgun (WGS) entry which is preliminary data.</text>
</comment>
<proteinExistence type="inferred from homology"/>
<evidence type="ECO:0000256" key="2">
    <source>
        <dbReference type="ARBA" id="ARBA00006671"/>
    </source>
</evidence>
<dbReference type="InterPro" id="IPR036937">
    <property type="entry name" value="Adhesion_dom_fimbrial_sf"/>
</dbReference>
<name>A0A7Y7YEK3_9PSED</name>
<evidence type="ECO:0000256" key="4">
    <source>
        <dbReference type="SAM" id="SignalP"/>
    </source>
</evidence>
<evidence type="ECO:0000256" key="3">
    <source>
        <dbReference type="ARBA" id="ARBA00023263"/>
    </source>
</evidence>
<sequence>MKTYLIPLVLTVTAIAQASATEVLTPGNLRIEGTVEGGTCNLIADDIERPIRLPPVKVSDFANADSAGHKPFELSARCDSDIASVTFTFLGTPAAADGARFANTGDAGGLGLWLYSRLGGVQQTIRADGNDNARTLTPSSGLAVLPLGAAYWKTGAVREGALESQATVDITYN</sequence>